<dbReference type="AlphaFoldDB" id="A0A9X8MHQ6"/>
<name>A0A9X8MHQ6_9PSED</name>
<sequence>MTLVERFLDAVIDGHLGKGLVVTRQEFIDHFPKDRVGTTGCFLSNSEIHTGQAHSPHYEPLTLRVTQGVYRVLPNVLEARMRTRGLL</sequence>
<accession>A0A9X8MHQ6</accession>
<protein>
    <submittedName>
        <fullName evidence="1">Uncharacterized protein</fullName>
    </submittedName>
</protein>
<organism evidence="1 2">
    <name type="scientific">Pseudomonas lutea</name>
    <dbReference type="NCBI Taxonomy" id="243924"/>
    <lineage>
        <taxon>Bacteria</taxon>
        <taxon>Pseudomonadati</taxon>
        <taxon>Pseudomonadota</taxon>
        <taxon>Gammaproteobacteria</taxon>
        <taxon>Pseudomonadales</taxon>
        <taxon>Pseudomonadaceae</taxon>
        <taxon>Pseudomonas</taxon>
    </lineage>
</organism>
<comment type="caution">
    <text evidence="1">The sequence shown here is derived from an EMBL/GenBank/DDBJ whole genome shotgun (WGS) entry which is preliminary data.</text>
</comment>
<proteinExistence type="predicted"/>
<evidence type="ECO:0000313" key="1">
    <source>
        <dbReference type="EMBL" id="SER48378.1"/>
    </source>
</evidence>
<dbReference type="Proteomes" id="UP000183210">
    <property type="component" value="Unassembled WGS sequence"/>
</dbReference>
<dbReference type="EMBL" id="FOEV01000027">
    <property type="protein sequence ID" value="SER48378.1"/>
    <property type="molecule type" value="Genomic_DNA"/>
</dbReference>
<reference evidence="1 2" key="1">
    <citation type="submission" date="2016-10" db="EMBL/GenBank/DDBJ databases">
        <authorList>
            <person name="Varghese N."/>
            <person name="Submissions S."/>
        </authorList>
    </citation>
    <scope>NUCLEOTIDE SEQUENCE [LARGE SCALE GENOMIC DNA]</scope>
    <source>
        <strain evidence="1 2">LMG 21974</strain>
    </source>
</reference>
<evidence type="ECO:0000313" key="2">
    <source>
        <dbReference type="Proteomes" id="UP000183210"/>
    </source>
</evidence>
<gene>
    <name evidence="1" type="ORF">SAMN05216409_12715</name>
</gene>